<keyword evidence="1" id="KW-0812">Transmembrane</keyword>
<name>A0A4U0WK51_9PEZI</name>
<proteinExistence type="predicted"/>
<dbReference type="AlphaFoldDB" id="A0A4U0WK51"/>
<keyword evidence="1" id="KW-0472">Membrane</keyword>
<comment type="caution">
    <text evidence="2">The sequence shown here is derived from an EMBL/GenBank/DDBJ whole genome shotgun (WGS) entry which is preliminary data.</text>
</comment>
<organism evidence="2 3">
    <name type="scientific">Cryomyces minteri</name>
    <dbReference type="NCBI Taxonomy" id="331657"/>
    <lineage>
        <taxon>Eukaryota</taxon>
        <taxon>Fungi</taxon>
        <taxon>Dikarya</taxon>
        <taxon>Ascomycota</taxon>
        <taxon>Pezizomycotina</taxon>
        <taxon>Dothideomycetes</taxon>
        <taxon>Dothideomycetes incertae sedis</taxon>
        <taxon>Cryomyces</taxon>
    </lineage>
</organism>
<dbReference type="EMBL" id="NAJN01001400">
    <property type="protein sequence ID" value="TKA63444.1"/>
    <property type="molecule type" value="Genomic_DNA"/>
</dbReference>
<dbReference type="Gene3D" id="1.20.140.150">
    <property type="match status" value="1"/>
</dbReference>
<feature type="transmembrane region" description="Helical" evidence="1">
    <location>
        <begin position="137"/>
        <end position="162"/>
    </location>
</feature>
<dbReference type="OrthoDB" id="61370at2759"/>
<feature type="transmembrane region" description="Helical" evidence="1">
    <location>
        <begin position="99"/>
        <end position="122"/>
    </location>
</feature>
<sequence>MTIAAIVKPDWISWDSKTSTGTTIRYTYGLHRRCSSLTGTCDHFPQYEDCHGPGRAFCSLWRSVGFLMNFSAVIEFATLVAFAVILFGGQQKRATGWKVLGPLLGLVGLAEVAGMGIVAYLYNHDDRFFPGWRLDTSWILCTVSWSLLVLDAVGIVSAAFFVPSEGDYELIPDRR</sequence>
<protein>
    <submittedName>
        <fullName evidence="2">Uncharacterized protein</fullName>
    </submittedName>
</protein>
<accession>A0A4U0WK51</accession>
<gene>
    <name evidence="2" type="ORF">B0A49_06399</name>
</gene>
<dbReference type="Proteomes" id="UP000308768">
    <property type="component" value="Unassembled WGS sequence"/>
</dbReference>
<keyword evidence="3" id="KW-1185">Reference proteome</keyword>
<evidence type="ECO:0000313" key="3">
    <source>
        <dbReference type="Proteomes" id="UP000308768"/>
    </source>
</evidence>
<feature type="transmembrane region" description="Helical" evidence="1">
    <location>
        <begin position="66"/>
        <end position="87"/>
    </location>
</feature>
<reference evidence="2 3" key="1">
    <citation type="submission" date="2017-03" db="EMBL/GenBank/DDBJ databases">
        <title>Genomes of endolithic fungi from Antarctica.</title>
        <authorList>
            <person name="Coleine C."/>
            <person name="Masonjones S."/>
            <person name="Stajich J.E."/>
        </authorList>
    </citation>
    <scope>NUCLEOTIDE SEQUENCE [LARGE SCALE GENOMIC DNA]</scope>
    <source>
        <strain evidence="2 3">CCFEE 5187</strain>
    </source>
</reference>
<keyword evidence="1" id="KW-1133">Transmembrane helix</keyword>
<evidence type="ECO:0000313" key="2">
    <source>
        <dbReference type="EMBL" id="TKA63444.1"/>
    </source>
</evidence>
<evidence type="ECO:0000256" key="1">
    <source>
        <dbReference type="SAM" id="Phobius"/>
    </source>
</evidence>